<organism evidence="8 9">
    <name type="scientific">Penicillium camemberti (strain FM 013)</name>
    <dbReference type="NCBI Taxonomy" id="1429867"/>
    <lineage>
        <taxon>Eukaryota</taxon>
        <taxon>Fungi</taxon>
        <taxon>Dikarya</taxon>
        <taxon>Ascomycota</taxon>
        <taxon>Pezizomycotina</taxon>
        <taxon>Eurotiomycetes</taxon>
        <taxon>Eurotiomycetidae</taxon>
        <taxon>Eurotiales</taxon>
        <taxon>Aspergillaceae</taxon>
        <taxon>Penicillium</taxon>
    </lineage>
</organism>
<dbReference type="Proteomes" id="UP000053732">
    <property type="component" value="Unassembled WGS sequence"/>
</dbReference>
<evidence type="ECO:0000256" key="3">
    <source>
        <dbReference type="ARBA" id="ARBA00023125"/>
    </source>
</evidence>
<dbReference type="InterPro" id="IPR002220">
    <property type="entry name" value="DapA-like"/>
</dbReference>
<dbReference type="PANTHER" id="PTHR31668:SF4">
    <property type="entry name" value="TRANSCRIPTIONAL ACTIVATOR PROTEIN DAL81"/>
    <property type="match status" value="1"/>
</dbReference>
<protein>
    <submittedName>
        <fullName evidence="8">Fungal transcriptional regulatory protein, N-terminal</fullName>
    </submittedName>
</protein>
<dbReference type="SMART" id="SM00906">
    <property type="entry name" value="Fungal_trans"/>
    <property type="match status" value="1"/>
</dbReference>
<dbReference type="CDD" id="cd00067">
    <property type="entry name" value="GAL4"/>
    <property type="match status" value="1"/>
</dbReference>
<keyword evidence="4" id="KW-0804">Transcription</keyword>
<dbReference type="Pfam" id="PF00172">
    <property type="entry name" value="Zn_clus"/>
    <property type="match status" value="1"/>
</dbReference>
<dbReference type="InterPro" id="IPR001138">
    <property type="entry name" value="Zn2Cys6_DnaBD"/>
</dbReference>
<dbReference type="GO" id="GO:0005634">
    <property type="term" value="C:nucleus"/>
    <property type="evidence" value="ECO:0007669"/>
    <property type="project" value="TreeGrafter"/>
</dbReference>
<dbReference type="Gene3D" id="4.10.240.10">
    <property type="entry name" value="Zn(2)-C6 fungal-type DNA-binding domain"/>
    <property type="match status" value="1"/>
</dbReference>
<sequence>MRPLPTGIYTPLPCFFHENEDIVIASAGTIPVVSGSMGEAIHLNREEKKTIIRSARVALDEVNLQDVPIIAGAGGASTRESIQLCKDAAEAGADYVMVIPPGYYAGALLADTSSIKKFFVDIAEASPLPVCANVGKLTRIIAQVSTPEFQSAFPRSSATPFRAIDGFIDFLLPSISVGSAGAISGLPNIAPKSCVKLWNLCQDSGSSKQATELQNLIALADGVALKIGIAGMKKLLHRHFGYGDRPRLPLLPMDDQVADTILSTSAPILNGRLYKSRKCRPCDACRRRKVACDMPNGPPCLRCTNKDQQCTFEEGPGPRKRARLCEQTEPFETYEQSGGWLDLLTEVRPNVGQSDEALSPEGSLLGAIQEFEPTSPRTSHSSVIQDGTVRLGSRSSLSSSPGRSPPSRKRPAPRDSPSQVDSLEFIPEAFSFYIGPTGVSDIHILSHQQYNDQNLSLPKVNGLKYRIMHNPGQKERATVDFSPPTVFGITDHSLLENAEPKLDPQLTENGWPRLWAMMDSTAAWHLIKLYSRYVDPYFPILSSHQIPSSPTELNEIPLALLTAICATALPFVMYDDSLYTLLLNPPSSEKLYRLCWLCISQELHAPSLATLQACLLLQQRLPTNMYLSDTAFAWTLMSTSLAVAQTIGLHRDAGSWTSIPAWEKRLRRRLWWGLYAMEKWVALARGMPSHLGDDDYDVSMLKQEDIQDTLSDSPDTQSHIYHLSNLSTILSDIRRSFYSVKAVGKTSNDLQYSLDLARPMRVRLKDWRDNLPSNLKPVSNAVVSGEDLDGNGSLYLSYIVTHVALLRALLRPLDRWPAIIKVNKEEPDATYEGAKAVVTGALLCVKEFVEFVERLTGAQWNAFWHSWSRPNFAIAGSFMVHLLQVVTPPNQAESQSMAEFSKYTFEKEHTELQDWIRRWRWATRISANGAAGVKGLTNLGFIKVETLMGNGT</sequence>
<evidence type="ECO:0000256" key="2">
    <source>
        <dbReference type="ARBA" id="ARBA00023015"/>
    </source>
</evidence>
<dbReference type="Pfam" id="PF00701">
    <property type="entry name" value="DHDPS"/>
    <property type="match status" value="1"/>
</dbReference>
<dbReference type="GO" id="GO:0001080">
    <property type="term" value="P:nitrogen catabolite activation of transcription from RNA polymerase II promoter"/>
    <property type="evidence" value="ECO:0007669"/>
    <property type="project" value="TreeGrafter"/>
</dbReference>
<dbReference type="GO" id="GO:0016829">
    <property type="term" value="F:lyase activity"/>
    <property type="evidence" value="ECO:0007669"/>
    <property type="project" value="InterPro"/>
</dbReference>
<dbReference type="SMART" id="SM00066">
    <property type="entry name" value="GAL4"/>
    <property type="match status" value="1"/>
</dbReference>
<feature type="domain" description="Zn(2)-C6 fungal-type" evidence="7">
    <location>
        <begin position="281"/>
        <end position="312"/>
    </location>
</feature>
<reference evidence="8 9" key="1">
    <citation type="journal article" date="2014" name="Nat. Commun.">
        <title>Multiple recent horizontal transfers of a large genomic region in cheese making fungi.</title>
        <authorList>
            <person name="Cheeseman K."/>
            <person name="Ropars J."/>
            <person name="Renault P."/>
            <person name="Dupont J."/>
            <person name="Gouzy J."/>
            <person name="Branca A."/>
            <person name="Abraham A.L."/>
            <person name="Ceppi M."/>
            <person name="Conseiller E."/>
            <person name="Debuchy R."/>
            <person name="Malagnac F."/>
            <person name="Goarin A."/>
            <person name="Silar P."/>
            <person name="Lacoste S."/>
            <person name="Sallet E."/>
            <person name="Bensimon A."/>
            <person name="Giraud T."/>
            <person name="Brygoo Y."/>
        </authorList>
    </citation>
    <scope>NUCLEOTIDE SEQUENCE [LARGE SCALE GENOMIC DNA]</scope>
    <source>
        <strain evidence="9">FM 013</strain>
    </source>
</reference>
<dbReference type="GO" id="GO:0000981">
    <property type="term" value="F:DNA-binding transcription factor activity, RNA polymerase II-specific"/>
    <property type="evidence" value="ECO:0007669"/>
    <property type="project" value="InterPro"/>
</dbReference>
<dbReference type="PROSITE" id="PS50048">
    <property type="entry name" value="ZN2_CY6_FUNGAL_2"/>
    <property type="match status" value="1"/>
</dbReference>
<dbReference type="InterPro" id="IPR013785">
    <property type="entry name" value="Aldolase_TIM"/>
</dbReference>
<dbReference type="CDD" id="cd00408">
    <property type="entry name" value="DHDPS-like"/>
    <property type="match status" value="1"/>
</dbReference>
<dbReference type="PRINTS" id="PR00146">
    <property type="entry name" value="DHPICSNTHASE"/>
</dbReference>
<dbReference type="EMBL" id="HG793145">
    <property type="protein sequence ID" value="CRL24427.1"/>
    <property type="molecule type" value="Genomic_DNA"/>
</dbReference>
<evidence type="ECO:0000313" key="9">
    <source>
        <dbReference type="Proteomes" id="UP000053732"/>
    </source>
</evidence>
<dbReference type="InterPro" id="IPR007219">
    <property type="entry name" value="XnlR_reg_dom"/>
</dbReference>
<proteinExistence type="predicted"/>
<keyword evidence="9" id="KW-1185">Reference proteome</keyword>
<keyword evidence="5" id="KW-0539">Nucleus</keyword>
<evidence type="ECO:0000313" key="8">
    <source>
        <dbReference type="EMBL" id="CRL24427.1"/>
    </source>
</evidence>
<dbReference type="PROSITE" id="PS00463">
    <property type="entry name" value="ZN2_CY6_FUNGAL_1"/>
    <property type="match status" value="1"/>
</dbReference>
<dbReference type="GO" id="GO:0006351">
    <property type="term" value="P:DNA-templated transcription"/>
    <property type="evidence" value="ECO:0007669"/>
    <property type="project" value="InterPro"/>
</dbReference>
<feature type="compositionally biased region" description="Low complexity" evidence="6">
    <location>
        <begin position="390"/>
        <end position="402"/>
    </location>
</feature>
<feature type="region of interest" description="Disordered" evidence="6">
    <location>
        <begin position="371"/>
        <end position="420"/>
    </location>
</feature>
<evidence type="ECO:0000259" key="7">
    <source>
        <dbReference type="PROSITE" id="PS50048"/>
    </source>
</evidence>
<keyword evidence="3" id="KW-0238">DNA-binding</keyword>
<dbReference type="SUPFAM" id="SSF57701">
    <property type="entry name" value="Zn2/Cys6 DNA-binding domain"/>
    <property type="match status" value="1"/>
</dbReference>
<dbReference type="CDD" id="cd12148">
    <property type="entry name" value="fungal_TF_MHR"/>
    <property type="match status" value="1"/>
</dbReference>
<dbReference type="PANTHER" id="PTHR31668">
    <property type="entry name" value="GLUCOSE TRANSPORT TRANSCRIPTION REGULATOR RGT1-RELATED-RELATED"/>
    <property type="match status" value="1"/>
</dbReference>
<accession>A0A0G4PDQ5</accession>
<dbReference type="AlphaFoldDB" id="A0A0G4PDQ5"/>
<dbReference type="InterPro" id="IPR036864">
    <property type="entry name" value="Zn2-C6_fun-type_DNA-bd_sf"/>
</dbReference>
<feature type="compositionally biased region" description="Polar residues" evidence="6">
    <location>
        <begin position="375"/>
        <end position="385"/>
    </location>
</feature>
<evidence type="ECO:0000256" key="5">
    <source>
        <dbReference type="ARBA" id="ARBA00023242"/>
    </source>
</evidence>
<evidence type="ECO:0000256" key="1">
    <source>
        <dbReference type="ARBA" id="ARBA00022723"/>
    </source>
</evidence>
<dbReference type="Gene3D" id="3.20.20.70">
    <property type="entry name" value="Aldolase class I"/>
    <property type="match status" value="2"/>
</dbReference>
<dbReference type="InterPro" id="IPR050797">
    <property type="entry name" value="Carb_Metab_Trans_Reg"/>
</dbReference>
<dbReference type="STRING" id="1429867.A0A0G4PDQ5"/>
<dbReference type="GO" id="GO:0003677">
    <property type="term" value="F:DNA binding"/>
    <property type="evidence" value="ECO:0007669"/>
    <property type="project" value="UniProtKB-KW"/>
</dbReference>
<name>A0A0G4PDQ5_PENC3</name>
<dbReference type="SUPFAM" id="SSF51569">
    <property type="entry name" value="Aldolase"/>
    <property type="match status" value="1"/>
</dbReference>
<evidence type="ECO:0000256" key="4">
    <source>
        <dbReference type="ARBA" id="ARBA00023163"/>
    </source>
</evidence>
<dbReference type="Pfam" id="PF04082">
    <property type="entry name" value="Fungal_trans"/>
    <property type="match status" value="1"/>
</dbReference>
<keyword evidence="2" id="KW-0805">Transcription regulation</keyword>
<keyword evidence="1" id="KW-0479">Metal-binding</keyword>
<dbReference type="GO" id="GO:0008270">
    <property type="term" value="F:zinc ion binding"/>
    <property type="evidence" value="ECO:0007669"/>
    <property type="project" value="InterPro"/>
</dbReference>
<dbReference type="SMART" id="SM01130">
    <property type="entry name" value="DHDPS"/>
    <property type="match status" value="1"/>
</dbReference>
<evidence type="ECO:0000256" key="6">
    <source>
        <dbReference type="SAM" id="MobiDB-lite"/>
    </source>
</evidence>
<gene>
    <name evidence="8" type="ORF">PCAMFM013_S012g000036</name>
</gene>